<accession>A0A553NCX9</accession>
<dbReference type="PANTHER" id="PTHR47143">
    <property type="entry name" value="TRANSIENT RECEPTOR POTENTIAL CATION CHANNEL PROTEIN PAINLESS"/>
    <property type="match status" value="1"/>
</dbReference>
<evidence type="ECO:0000256" key="13">
    <source>
        <dbReference type="SAM" id="MobiDB-lite"/>
    </source>
</evidence>
<feature type="repeat" description="ANK" evidence="12">
    <location>
        <begin position="299"/>
        <end position="331"/>
    </location>
</feature>
<dbReference type="Proteomes" id="UP000318571">
    <property type="component" value="Chromosome 10"/>
</dbReference>
<keyword evidence="10" id="KW-0325">Glycoprotein</keyword>
<evidence type="ECO:0000256" key="12">
    <source>
        <dbReference type="PROSITE-ProRule" id="PRU00023"/>
    </source>
</evidence>
<keyword evidence="4 14" id="KW-0812">Transmembrane</keyword>
<evidence type="ECO:0000256" key="9">
    <source>
        <dbReference type="ARBA" id="ARBA00023136"/>
    </source>
</evidence>
<evidence type="ECO:0000259" key="15">
    <source>
        <dbReference type="Pfam" id="PF00520"/>
    </source>
</evidence>
<feature type="region of interest" description="Disordered" evidence="13">
    <location>
        <begin position="1084"/>
        <end position="1179"/>
    </location>
</feature>
<feature type="repeat" description="ANK" evidence="12">
    <location>
        <begin position="333"/>
        <end position="357"/>
    </location>
</feature>
<gene>
    <name evidence="16" type="ORF">TCAL_03576</name>
</gene>
<evidence type="ECO:0000256" key="7">
    <source>
        <dbReference type="ARBA" id="ARBA00023043"/>
    </source>
</evidence>
<feature type="transmembrane region" description="Helical" evidence="14">
    <location>
        <begin position="806"/>
        <end position="826"/>
    </location>
</feature>
<comment type="subcellular location">
    <subcellularLocation>
        <location evidence="1">Membrane</location>
        <topology evidence="1">Multi-pass membrane protein</topology>
    </subcellularLocation>
</comment>
<protein>
    <recommendedName>
        <fullName evidence="15">Ion transport domain-containing protein</fullName>
    </recommendedName>
</protein>
<dbReference type="SMART" id="SM00248">
    <property type="entry name" value="ANK"/>
    <property type="match status" value="8"/>
</dbReference>
<name>A0A553NCX9_TIGCA</name>
<keyword evidence="17" id="KW-1185">Reference proteome</keyword>
<evidence type="ECO:0000256" key="4">
    <source>
        <dbReference type="ARBA" id="ARBA00022692"/>
    </source>
</evidence>
<evidence type="ECO:0000256" key="6">
    <source>
        <dbReference type="ARBA" id="ARBA00022989"/>
    </source>
</evidence>
<evidence type="ECO:0000256" key="14">
    <source>
        <dbReference type="SAM" id="Phobius"/>
    </source>
</evidence>
<feature type="compositionally biased region" description="Acidic residues" evidence="13">
    <location>
        <begin position="1099"/>
        <end position="1114"/>
    </location>
</feature>
<feature type="transmembrane region" description="Helical" evidence="14">
    <location>
        <begin position="775"/>
        <end position="794"/>
    </location>
</feature>
<keyword evidence="9 14" id="KW-0472">Membrane</keyword>
<reference evidence="16 17" key="1">
    <citation type="journal article" date="2018" name="Nat. Ecol. Evol.">
        <title>Genomic signatures of mitonuclear coevolution across populations of Tigriopus californicus.</title>
        <authorList>
            <person name="Barreto F.S."/>
            <person name="Watson E.T."/>
            <person name="Lima T.G."/>
            <person name="Willett C.S."/>
            <person name="Edmands S."/>
            <person name="Li W."/>
            <person name="Burton R.S."/>
        </authorList>
    </citation>
    <scope>NUCLEOTIDE SEQUENCE [LARGE SCALE GENOMIC DNA]</scope>
    <source>
        <strain evidence="16 17">San Diego</strain>
    </source>
</reference>
<feature type="transmembrane region" description="Helical" evidence="14">
    <location>
        <begin position="934"/>
        <end position="960"/>
    </location>
</feature>
<proteinExistence type="predicted"/>
<dbReference type="InterPro" id="IPR036770">
    <property type="entry name" value="Ankyrin_rpt-contain_sf"/>
</dbReference>
<evidence type="ECO:0000256" key="3">
    <source>
        <dbReference type="ARBA" id="ARBA00022606"/>
    </source>
</evidence>
<feature type="repeat" description="ANK" evidence="12">
    <location>
        <begin position="405"/>
        <end position="437"/>
    </location>
</feature>
<feature type="repeat" description="ANK" evidence="12">
    <location>
        <begin position="372"/>
        <end position="404"/>
    </location>
</feature>
<dbReference type="InterPro" id="IPR005821">
    <property type="entry name" value="Ion_trans_dom"/>
</dbReference>
<keyword evidence="5" id="KW-0677">Repeat</keyword>
<feature type="compositionally biased region" description="Basic and acidic residues" evidence="13">
    <location>
        <begin position="1160"/>
        <end position="1179"/>
    </location>
</feature>
<dbReference type="PROSITE" id="PS50297">
    <property type="entry name" value="ANK_REP_REGION"/>
    <property type="match status" value="6"/>
</dbReference>
<dbReference type="SUPFAM" id="SSF48403">
    <property type="entry name" value="Ankyrin repeat"/>
    <property type="match status" value="1"/>
</dbReference>
<evidence type="ECO:0000313" key="17">
    <source>
        <dbReference type="Proteomes" id="UP000318571"/>
    </source>
</evidence>
<keyword evidence="2" id="KW-0813">Transport</keyword>
<dbReference type="PROSITE" id="PS50088">
    <property type="entry name" value="ANK_REPEAT"/>
    <property type="match status" value="8"/>
</dbReference>
<feature type="compositionally biased region" description="Polar residues" evidence="13">
    <location>
        <begin position="116"/>
        <end position="125"/>
    </location>
</feature>
<dbReference type="AlphaFoldDB" id="A0A553NCX9"/>
<dbReference type="OMA" id="CNLALIC"/>
<dbReference type="STRING" id="6832.A0A553NCX9"/>
<dbReference type="InterPro" id="IPR002110">
    <property type="entry name" value="Ankyrin_rpt"/>
</dbReference>
<evidence type="ECO:0000256" key="11">
    <source>
        <dbReference type="ARBA" id="ARBA00023303"/>
    </source>
</evidence>
<dbReference type="Pfam" id="PF00023">
    <property type="entry name" value="Ank"/>
    <property type="match status" value="2"/>
</dbReference>
<dbReference type="OrthoDB" id="7464126at2759"/>
<feature type="transmembrane region" description="Helical" evidence="14">
    <location>
        <begin position="733"/>
        <end position="754"/>
    </location>
</feature>
<dbReference type="Pfam" id="PF12796">
    <property type="entry name" value="Ank_2"/>
    <property type="match status" value="2"/>
</dbReference>
<feature type="repeat" description="ANK" evidence="12">
    <location>
        <begin position="473"/>
        <end position="505"/>
    </location>
</feature>
<evidence type="ECO:0000256" key="2">
    <source>
        <dbReference type="ARBA" id="ARBA00022448"/>
    </source>
</evidence>
<feature type="compositionally biased region" description="Polar residues" evidence="13">
    <location>
        <begin position="1131"/>
        <end position="1156"/>
    </location>
</feature>
<dbReference type="Gene3D" id="1.25.40.20">
    <property type="entry name" value="Ankyrin repeat-containing domain"/>
    <property type="match status" value="2"/>
</dbReference>
<comment type="caution">
    <text evidence="16">The sequence shown here is derived from an EMBL/GenBank/DDBJ whole genome shotgun (WGS) entry which is preliminary data.</text>
</comment>
<evidence type="ECO:0000256" key="8">
    <source>
        <dbReference type="ARBA" id="ARBA00023065"/>
    </source>
</evidence>
<keyword evidence="6 14" id="KW-1133">Transmembrane helix</keyword>
<evidence type="ECO:0000256" key="10">
    <source>
        <dbReference type="ARBA" id="ARBA00023180"/>
    </source>
</evidence>
<evidence type="ECO:0000313" key="16">
    <source>
        <dbReference type="EMBL" id="TRY63304.1"/>
    </source>
</evidence>
<dbReference type="GO" id="GO:0005216">
    <property type="term" value="F:monoatomic ion channel activity"/>
    <property type="evidence" value="ECO:0007669"/>
    <property type="project" value="InterPro"/>
</dbReference>
<keyword evidence="8" id="KW-0406">Ion transport</keyword>
<evidence type="ECO:0000256" key="5">
    <source>
        <dbReference type="ARBA" id="ARBA00022737"/>
    </source>
</evidence>
<feature type="transmembrane region" description="Helical" evidence="14">
    <location>
        <begin position="846"/>
        <end position="868"/>
    </location>
</feature>
<keyword evidence="3" id="KW-0716">Sensory transduction</keyword>
<feature type="transmembrane region" description="Helical" evidence="14">
    <location>
        <begin position="673"/>
        <end position="698"/>
    </location>
</feature>
<feature type="repeat" description="ANK" evidence="12">
    <location>
        <begin position="440"/>
        <end position="472"/>
    </location>
</feature>
<organism evidence="16 17">
    <name type="scientific">Tigriopus californicus</name>
    <name type="common">Marine copepod</name>
    <dbReference type="NCBI Taxonomy" id="6832"/>
    <lineage>
        <taxon>Eukaryota</taxon>
        <taxon>Metazoa</taxon>
        <taxon>Ecdysozoa</taxon>
        <taxon>Arthropoda</taxon>
        <taxon>Crustacea</taxon>
        <taxon>Multicrustacea</taxon>
        <taxon>Hexanauplia</taxon>
        <taxon>Copepoda</taxon>
        <taxon>Harpacticoida</taxon>
        <taxon>Harpacticidae</taxon>
        <taxon>Tigriopus</taxon>
    </lineage>
</organism>
<sequence>MASKIAGNEKLLSGLELEGDETDSSPPPQKATRKPTNRMSAITRDRVIAASQATPPLEGDEGLHRANKPGLGFGSTTASSPTKPGLNANGKPNYASSARAKTFPRNTKLMIKSHSESSYLGSKTSNHSKARGGRGGGEATTRSGVGSKPIGFSDSSYRGRSASLQQQHVGIVQGTFTRKPEVISLSNMPRELGLEKKTSISFSAVGFMVESMHRLHSHITDKKPDVEQAVLKDDFNSLALLCMEDEAACSCAALIAIKEDKKEMLAEILDLFDNNHDDPECDNTTQTRVRSKLQRQASEGNGLLHIAVQKQAYKCVSLLLESGFSPNYWNNTNQFTPLHFAAMNGDIHTLELLTDNNRTSESGNLNIGDDRDGQSVLHVAVRANQLETVKYLLKKKANKTGKGKFTETPLHTAAEHNFHECARILLEEGVLVDALRGENVRETALHIAAGNGYVETSELLLKGNSDANAKNSHKETPLHLAAKMHSVPVMRLLIEHGADVDSLDCEGRPPLHFAINSNLKGATECMQLLLNRGANINQGDVNGTTALHLAALNRKIRRVKLLIKGGADLCLRNKAGKSALYFVMKYVPNTLKTIEERLDSGMQIGRPEQEYETSVKMDFNLLMPSAGNYYISEVGLFTEILQMHNNDPARLEKIFMHPLSLSFLHLKWQQIKWLYYIIILISHMIYSVTYSVYIVSVYNGLCKPKDFMDIQALSYTERWFRESKCDFHSADHLAAVNSARVSWLLLIVFNLIYVARETTKFIHLKDMYFKEWESILNLMTILSFPLISFHFNPFGFGTEDPTFSAWQFHAAGIGVLTTWILQMFLIGKVPRFGKYVQMLLNVGWSFFNFFVAYISLILGFGLSFVVLFPKEIAFVEALSAPIKVLVMMTGEIEYNDLYYPQRDTIFLNITQTNNSETHGVGYIDDEDIPQYFPITAHAILTIFIIVVAIVIMNLLFGMAVSDVQELYKKSRLHQSIQQVHLISYMESILFSPLFYKLPSFIQKFLRRKLHGLEGKYRNVWEYEPECYKGHRALPSHLNKSIKDKCDELSQKRGTDASTLRNLSQTIRQLESKLDNMHELLQKLSRSDGFPYSNAPTLSMDDDEDDEGDSLSDDDPSIHKDQCSLNDESDFIDSSSTILASSPNQDKNSISYRLSQINEEDQAKLEDSPRASRTSRQVDL</sequence>
<dbReference type="EMBL" id="VCGU01000458">
    <property type="protein sequence ID" value="TRY63304.1"/>
    <property type="molecule type" value="Genomic_DNA"/>
</dbReference>
<dbReference type="PANTHER" id="PTHR47143:SF1">
    <property type="entry name" value="ION_TRANS DOMAIN-CONTAINING PROTEIN"/>
    <property type="match status" value="1"/>
</dbReference>
<dbReference type="GO" id="GO:0034703">
    <property type="term" value="C:cation channel complex"/>
    <property type="evidence" value="ECO:0007669"/>
    <property type="project" value="UniProtKB-ARBA"/>
</dbReference>
<dbReference type="PRINTS" id="PR01415">
    <property type="entry name" value="ANKYRIN"/>
</dbReference>
<dbReference type="InterPro" id="IPR052076">
    <property type="entry name" value="TRP_cation_channel"/>
</dbReference>
<evidence type="ECO:0000256" key="1">
    <source>
        <dbReference type="ARBA" id="ARBA00004141"/>
    </source>
</evidence>
<dbReference type="Pfam" id="PF00520">
    <property type="entry name" value="Ion_trans"/>
    <property type="match status" value="1"/>
</dbReference>
<feature type="repeat" description="ANK" evidence="12">
    <location>
        <begin position="506"/>
        <end position="541"/>
    </location>
</feature>
<feature type="repeat" description="ANK" evidence="12">
    <location>
        <begin position="542"/>
        <end position="574"/>
    </location>
</feature>
<keyword evidence="7 12" id="KW-0040">ANK repeat</keyword>
<keyword evidence="11" id="KW-0407">Ion channel</keyword>
<feature type="domain" description="Ion transport" evidence="15">
    <location>
        <begin position="744"/>
        <end position="970"/>
    </location>
</feature>
<feature type="region of interest" description="Disordered" evidence="13">
    <location>
        <begin position="1"/>
        <end position="158"/>
    </location>
</feature>